<comment type="caution">
    <text evidence="2">The sequence shown here is derived from an EMBL/GenBank/DDBJ whole genome shotgun (WGS) entry which is preliminary data.</text>
</comment>
<proteinExistence type="predicted"/>
<sequence length="487" mass="56848">MGTINGIIGRQREIALLQEIYESPRAELVAVYGRRRIGKTYLIDKFFGDKYDFYMTGIYEGTRKEQLANFAHQLEFYSHKEQKTPKDWIEALFMLRKYLETLKQEPSKKGKPVLLFFDEMPWLDTRYSRFLKAFELFWNEWASKQDNLKLIVCGSATTWMTNTLLGNKGGLHNRVTRSIYLRPFNLAETEEFLASRGFSMERFQIAELYMAIGGTPFYLNMLNRSLSVAQNIDELFFSSSATLRSEYGFLFKSLFKESTLYRRVVEALAKKLKGMTRPELIEELKVEDSGYVSTVLSDLCNCDFIRKYSAFGKTDRDFMYQLTDLYSLFYLKYVKNYHGEDEHYWSHRQMDISSWEGYAFEQVCLHHAPQIKRKLGIGGILSNICTWSCRAFTDAEGNKQPGAQIDLIIDRGDKTINLCEMKFVNHPYSITPDYAAWLIKRRELFKQATGTKKTLHLTMITSYGVEHNAGWQNIQNEVVLDDLFKVE</sequence>
<protein>
    <submittedName>
        <fullName evidence="2">ATP-binding protein</fullName>
    </submittedName>
</protein>
<keyword evidence="2" id="KW-0067">ATP-binding</keyword>
<feature type="domain" description="ATPase" evidence="1">
    <location>
        <begin position="10"/>
        <end position="222"/>
    </location>
</feature>
<dbReference type="EMBL" id="QRYP01000049">
    <property type="protein sequence ID" value="RGU91750.1"/>
    <property type="molecule type" value="Genomic_DNA"/>
</dbReference>
<organism evidence="2 3">
    <name type="scientific">Segatella copri</name>
    <dbReference type="NCBI Taxonomy" id="165179"/>
    <lineage>
        <taxon>Bacteria</taxon>
        <taxon>Pseudomonadati</taxon>
        <taxon>Bacteroidota</taxon>
        <taxon>Bacteroidia</taxon>
        <taxon>Bacteroidales</taxon>
        <taxon>Prevotellaceae</taxon>
        <taxon>Segatella</taxon>
    </lineage>
</organism>
<evidence type="ECO:0000313" key="3">
    <source>
        <dbReference type="Proteomes" id="UP000285236"/>
    </source>
</evidence>
<dbReference type="SUPFAM" id="SSF52540">
    <property type="entry name" value="P-loop containing nucleoside triphosphate hydrolases"/>
    <property type="match status" value="1"/>
</dbReference>
<dbReference type="PANTHER" id="PTHR34704">
    <property type="entry name" value="ATPASE"/>
    <property type="match status" value="1"/>
</dbReference>
<evidence type="ECO:0000259" key="1">
    <source>
        <dbReference type="Pfam" id="PF01637"/>
    </source>
</evidence>
<dbReference type="GO" id="GO:0005524">
    <property type="term" value="F:ATP binding"/>
    <property type="evidence" value="ECO:0007669"/>
    <property type="project" value="UniProtKB-KW"/>
</dbReference>
<dbReference type="PANTHER" id="PTHR34704:SF1">
    <property type="entry name" value="ATPASE"/>
    <property type="match status" value="1"/>
</dbReference>
<evidence type="ECO:0000313" key="2">
    <source>
        <dbReference type="EMBL" id="RGU91750.1"/>
    </source>
</evidence>
<name>A0AA92TQ43_9BACT</name>
<keyword evidence="2" id="KW-0547">Nucleotide-binding</keyword>
<dbReference type="Proteomes" id="UP000285236">
    <property type="component" value="Unassembled WGS sequence"/>
</dbReference>
<reference evidence="2 3" key="1">
    <citation type="submission" date="2018-08" db="EMBL/GenBank/DDBJ databases">
        <title>A genome reference for cultivated species of the human gut microbiota.</title>
        <authorList>
            <person name="Zou Y."/>
            <person name="Xue W."/>
            <person name="Luo G."/>
        </authorList>
    </citation>
    <scope>NUCLEOTIDE SEQUENCE [LARGE SCALE GENOMIC DNA]</scope>
    <source>
        <strain evidence="2 3">AF15-25</strain>
    </source>
</reference>
<dbReference type="Pfam" id="PF01637">
    <property type="entry name" value="ATPase_2"/>
    <property type="match status" value="1"/>
</dbReference>
<dbReference type="InterPro" id="IPR027417">
    <property type="entry name" value="P-loop_NTPase"/>
</dbReference>
<dbReference type="Gene3D" id="3.40.50.300">
    <property type="entry name" value="P-loop containing nucleotide triphosphate hydrolases"/>
    <property type="match status" value="1"/>
</dbReference>
<accession>A0AA92TQ43</accession>
<dbReference type="InterPro" id="IPR011579">
    <property type="entry name" value="ATPase_dom"/>
</dbReference>
<dbReference type="AlphaFoldDB" id="A0AA92TQ43"/>
<dbReference type="RefSeq" id="WP_118081616.1">
    <property type="nucleotide sequence ID" value="NZ_QRYP01000049.1"/>
</dbReference>
<gene>
    <name evidence="2" type="ORF">DWW35_13365</name>
</gene>